<dbReference type="Gene3D" id="1.20.5.170">
    <property type="match status" value="1"/>
</dbReference>
<evidence type="ECO:0000259" key="6">
    <source>
        <dbReference type="PROSITE" id="PS50217"/>
    </source>
</evidence>
<dbReference type="CDD" id="cd14707">
    <property type="entry name" value="bZIP_plant_BZIP46"/>
    <property type="match status" value="1"/>
</dbReference>
<evidence type="ECO:0000256" key="5">
    <source>
        <dbReference type="SAM" id="MobiDB-lite"/>
    </source>
</evidence>
<evidence type="ECO:0000313" key="8">
    <source>
        <dbReference type="Proteomes" id="UP001472677"/>
    </source>
</evidence>
<dbReference type="PROSITE" id="PS50217">
    <property type="entry name" value="BZIP"/>
    <property type="match status" value="1"/>
</dbReference>
<keyword evidence="3" id="KW-0539">Nucleus</keyword>
<protein>
    <recommendedName>
        <fullName evidence="6">BZIP domain-containing protein</fullName>
    </recommendedName>
</protein>
<dbReference type="Proteomes" id="UP001472677">
    <property type="component" value="Unassembled WGS sequence"/>
</dbReference>
<dbReference type="InterPro" id="IPR004827">
    <property type="entry name" value="bZIP"/>
</dbReference>
<comment type="subcellular location">
    <subcellularLocation>
        <location evidence="1">Nucleus</location>
    </subcellularLocation>
</comment>
<evidence type="ECO:0000313" key="7">
    <source>
        <dbReference type="EMBL" id="KAK8530053.1"/>
    </source>
</evidence>
<accession>A0ABR2D5L5</accession>
<proteinExistence type="predicted"/>
<gene>
    <name evidence="7" type="ORF">V6N12_060811</name>
</gene>
<evidence type="ECO:0000256" key="4">
    <source>
        <dbReference type="SAM" id="Coils"/>
    </source>
</evidence>
<evidence type="ECO:0000256" key="1">
    <source>
        <dbReference type="ARBA" id="ARBA00004123"/>
    </source>
</evidence>
<keyword evidence="4" id="KW-0175">Coiled coil</keyword>
<dbReference type="EMBL" id="JBBPBM010000036">
    <property type="protein sequence ID" value="KAK8530053.1"/>
    <property type="molecule type" value="Genomic_DNA"/>
</dbReference>
<feature type="coiled-coil region" evidence="4">
    <location>
        <begin position="189"/>
        <end position="221"/>
    </location>
</feature>
<evidence type="ECO:0000256" key="2">
    <source>
        <dbReference type="ARBA" id="ARBA00023125"/>
    </source>
</evidence>
<dbReference type="PANTHER" id="PTHR22952">
    <property type="entry name" value="CAMP-RESPONSE ELEMENT BINDING PROTEIN-RELATED"/>
    <property type="match status" value="1"/>
</dbReference>
<dbReference type="SUPFAM" id="SSF57959">
    <property type="entry name" value="Leucine zipper domain"/>
    <property type="match status" value="1"/>
</dbReference>
<sequence length="297" mass="32294">MTMDDLLKNIYSSSPQPQPRPPPTASSDAHAQFLGASISHEGSFSLPKDVANKSVDEVWKEIVAGGGGDQRQEGQLEEMTLEDFLTKAGAVREEDVRGVVNQVGLGAGVYPVDPVVINGGGSQFPTFGNNGNVDHQRLVVVPAGGGAMRGKRRAVEEPPLDKATQQKQRRMIKNRESAARSRERKQAYTVELESMVSHLEEENARLLREEAELNKERFKQTSSFHGMVNVFVVDAVSIIEAIGNNCKNQAGTEVGNDLTASKLMVLVLFQSLLSLPCHAMPVCLTKCQGTPNPPFPF</sequence>
<dbReference type="InterPro" id="IPR046347">
    <property type="entry name" value="bZIP_sf"/>
</dbReference>
<evidence type="ECO:0000256" key="3">
    <source>
        <dbReference type="ARBA" id="ARBA00023242"/>
    </source>
</evidence>
<dbReference type="Pfam" id="PF00170">
    <property type="entry name" value="bZIP_1"/>
    <property type="match status" value="1"/>
</dbReference>
<name>A0ABR2D5L5_9ROSI</name>
<dbReference type="PANTHER" id="PTHR22952:SF392">
    <property type="entry name" value="BZIP TRANSCRIPTION FACTOR 12"/>
    <property type="match status" value="1"/>
</dbReference>
<dbReference type="PROSITE" id="PS00036">
    <property type="entry name" value="BZIP_BASIC"/>
    <property type="match status" value="1"/>
</dbReference>
<dbReference type="InterPro" id="IPR043452">
    <property type="entry name" value="BZIP46-like"/>
</dbReference>
<comment type="caution">
    <text evidence="7">The sequence shown here is derived from an EMBL/GenBank/DDBJ whole genome shotgun (WGS) entry which is preliminary data.</text>
</comment>
<organism evidence="7 8">
    <name type="scientific">Hibiscus sabdariffa</name>
    <name type="common">roselle</name>
    <dbReference type="NCBI Taxonomy" id="183260"/>
    <lineage>
        <taxon>Eukaryota</taxon>
        <taxon>Viridiplantae</taxon>
        <taxon>Streptophyta</taxon>
        <taxon>Embryophyta</taxon>
        <taxon>Tracheophyta</taxon>
        <taxon>Spermatophyta</taxon>
        <taxon>Magnoliopsida</taxon>
        <taxon>eudicotyledons</taxon>
        <taxon>Gunneridae</taxon>
        <taxon>Pentapetalae</taxon>
        <taxon>rosids</taxon>
        <taxon>malvids</taxon>
        <taxon>Malvales</taxon>
        <taxon>Malvaceae</taxon>
        <taxon>Malvoideae</taxon>
        <taxon>Hibiscus</taxon>
    </lineage>
</organism>
<keyword evidence="8" id="KW-1185">Reference proteome</keyword>
<feature type="domain" description="BZIP" evidence="6">
    <location>
        <begin position="164"/>
        <end position="216"/>
    </location>
</feature>
<feature type="region of interest" description="Disordered" evidence="5">
    <location>
        <begin position="1"/>
        <end position="28"/>
    </location>
</feature>
<keyword evidence="2" id="KW-0238">DNA-binding</keyword>
<reference evidence="7 8" key="1">
    <citation type="journal article" date="2024" name="G3 (Bethesda)">
        <title>Genome assembly of Hibiscus sabdariffa L. provides insights into metabolisms of medicinal natural products.</title>
        <authorList>
            <person name="Kim T."/>
        </authorList>
    </citation>
    <scope>NUCLEOTIDE SEQUENCE [LARGE SCALE GENOMIC DNA]</scope>
    <source>
        <strain evidence="7">TK-2024</strain>
        <tissue evidence="7">Old leaves</tissue>
    </source>
</reference>
<dbReference type="SMART" id="SM00338">
    <property type="entry name" value="BRLZ"/>
    <property type="match status" value="1"/>
</dbReference>